<comment type="caution">
    <text evidence="1">The sequence shown here is derived from an EMBL/GenBank/DDBJ whole genome shotgun (WGS) entry which is preliminary data.</text>
</comment>
<dbReference type="GO" id="GO:0005975">
    <property type="term" value="P:carbohydrate metabolic process"/>
    <property type="evidence" value="ECO:0007669"/>
    <property type="project" value="InterPro"/>
</dbReference>
<dbReference type="InterPro" id="IPR008928">
    <property type="entry name" value="6-hairpin_glycosidase_sf"/>
</dbReference>
<sequence>GLDQFKMKEDRNGVQTKGLLFMEKSWDTAYLWENAEAALAYIEAYLDTNNKLYLLDALTILRAIAKHHHGEYGFLTEGVDWNNHVGKQHHFNGAEFGDIKYTEPLLNNLHIVEPTLLAITLEDTTRKSRFLLSF</sequence>
<feature type="non-terminal residue" evidence="1">
    <location>
        <position position="1"/>
    </location>
</feature>
<evidence type="ECO:0000313" key="1">
    <source>
        <dbReference type="EMBL" id="GAJ21848.1"/>
    </source>
</evidence>
<accession>X1UWH8</accession>
<dbReference type="SUPFAM" id="SSF48208">
    <property type="entry name" value="Six-hairpin glycosidases"/>
    <property type="match status" value="1"/>
</dbReference>
<dbReference type="AlphaFoldDB" id="X1UWH8"/>
<reference evidence="1" key="1">
    <citation type="journal article" date="2014" name="Front. Microbiol.">
        <title>High frequency of phylogenetically diverse reductive dehalogenase-homologous genes in deep subseafloor sedimentary metagenomes.</title>
        <authorList>
            <person name="Kawai M."/>
            <person name="Futagami T."/>
            <person name="Toyoda A."/>
            <person name="Takaki Y."/>
            <person name="Nishi S."/>
            <person name="Hori S."/>
            <person name="Arai W."/>
            <person name="Tsubouchi T."/>
            <person name="Morono Y."/>
            <person name="Uchiyama I."/>
            <person name="Ito T."/>
            <person name="Fujiyama A."/>
            <person name="Inagaki F."/>
            <person name="Takami H."/>
        </authorList>
    </citation>
    <scope>NUCLEOTIDE SEQUENCE</scope>
    <source>
        <strain evidence="1">Expedition CK06-06</strain>
    </source>
</reference>
<dbReference type="EMBL" id="BARW01039654">
    <property type="protein sequence ID" value="GAJ21848.1"/>
    <property type="molecule type" value="Genomic_DNA"/>
</dbReference>
<organism evidence="1">
    <name type="scientific">marine sediment metagenome</name>
    <dbReference type="NCBI Taxonomy" id="412755"/>
    <lineage>
        <taxon>unclassified sequences</taxon>
        <taxon>metagenomes</taxon>
        <taxon>ecological metagenomes</taxon>
    </lineage>
</organism>
<proteinExistence type="predicted"/>
<gene>
    <name evidence="1" type="ORF">S12H4_60302</name>
</gene>
<name>X1UWH8_9ZZZZ</name>
<protein>
    <submittedName>
        <fullName evidence="1">Uncharacterized protein</fullName>
    </submittedName>
</protein>